<gene>
    <name evidence="6" type="ORF">H2204_001190</name>
</gene>
<dbReference type="InterPro" id="IPR002018">
    <property type="entry name" value="CarbesteraseB"/>
</dbReference>
<proteinExistence type="inferred from homology"/>
<feature type="domain" description="Carboxylesterase type B" evidence="5">
    <location>
        <begin position="54"/>
        <end position="560"/>
    </location>
</feature>
<evidence type="ECO:0000313" key="6">
    <source>
        <dbReference type="EMBL" id="KAJ9645609.1"/>
    </source>
</evidence>
<feature type="chain" id="PRO_5041486760" description="Carboxylic ester hydrolase" evidence="3">
    <location>
        <begin position="20"/>
        <end position="625"/>
    </location>
</feature>
<comment type="caution">
    <text evidence="6">The sequence shown here is derived from an EMBL/GenBank/DDBJ whole genome shotgun (WGS) entry which is preliminary data.</text>
</comment>
<keyword evidence="2 3" id="KW-0378">Hydrolase</keyword>
<keyword evidence="7" id="KW-1185">Reference proteome</keyword>
<reference evidence="6" key="1">
    <citation type="submission" date="2022-10" db="EMBL/GenBank/DDBJ databases">
        <title>Culturing micro-colonial fungi from biological soil crusts in the Mojave desert and describing Neophaeococcomyces mojavensis, and introducing the new genera and species Taxawa tesnikishii.</title>
        <authorList>
            <person name="Kurbessoian T."/>
            <person name="Stajich J.E."/>
        </authorList>
    </citation>
    <scope>NUCLEOTIDE SEQUENCE</scope>
    <source>
        <strain evidence="6">TK_35</strain>
    </source>
</reference>
<dbReference type="GO" id="GO:0016787">
    <property type="term" value="F:hydrolase activity"/>
    <property type="evidence" value="ECO:0007669"/>
    <property type="project" value="UniProtKB-KW"/>
</dbReference>
<dbReference type="InterPro" id="IPR050309">
    <property type="entry name" value="Type-B_Carboxylest/Lipase"/>
</dbReference>
<feature type="signal peptide" evidence="3">
    <location>
        <begin position="1"/>
        <end position="19"/>
    </location>
</feature>
<comment type="similarity">
    <text evidence="1 3">Belongs to the type-B carboxylesterase/lipase family.</text>
</comment>
<sequence>MGALFFVVALLLTTRNGHRQPFAQALHASTADNNSPLQIDLGYEIYQGYSNASTGLNVWKGIRFAAPPTGSNRWQAPQVPENNRSSIRQADQFGSICPQGQDTTNTLVPYNGTGASEDCLFLNVYAPSKNNTSGPLLPVLFYIHGGGYGRGNGRQDLSAIINGNNDSFIGITIQYRLGAFGFLAGDEVFRNGVVNAGLLDQHFALQWVQKYIHLFGGDPTRVTIAGQSAGAGSVMLHGMAYGGSLGQSLFRNIIAPSPYLPMQYGYKDWQPSQAYYAFATMVGCAPTLPYGAHPDTIFQCLVGKDTATLQNASARLSESGKYGTWSFLPVTDGTFVRDLPSRQLSQKKVNGLNLLVSNNALEGPAYTQPNITTQSDFVDWLRLTFPLFSDDDIAKVLLYYPSSSEPTNHNAALYATTGTSDPTFVNQSSVATGQQQRAFAVYSETTFVCPSYWMAEAYSSGSGDDTREGRKTSYKYQYSVPIAVHGSDLTAYFGPPTPNQSPEFVKAAMQIWGNFITTDNPSIPSDVASGGGGGGSTDDDDNNTSTSNPASNWPPFTINSPYQIDLNVTGGTPFAFNLSYIDANLTEPGEPGLSNSITLVNAYTWEGGRGYRCDMWRGLGSIVPE</sequence>
<dbReference type="PROSITE" id="PS00122">
    <property type="entry name" value="CARBOXYLESTERASE_B_1"/>
    <property type="match status" value="1"/>
</dbReference>
<dbReference type="EMBL" id="JAPDRN010000004">
    <property type="protein sequence ID" value="KAJ9645609.1"/>
    <property type="molecule type" value="Genomic_DNA"/>
</dbReference>
<organism evidence="6 7">
    <name type="scientific">Knufia peltigerae</name>
    <dbReference type="NCBI Taxonomy" id="1002370"/>
    <lineage>
        <taxon>Eukaryota</taxon>
        <taxon>Fungi</taxon>
        <taxon>Dikarya</taxon>
        <taxon>Ascomycota</taxon>
        <taxon>Pezizomycotina</taxon>
        <taxon>Eurotiomycetes</taxon>
        <taxon>Chaetothyriomycetidae</taxon>
        <taxon>Chaetothyriales</taxon>
        <taxon>Trichomeriaceae</taxon>
        <taxon>Knufia</taxon>
    </lineage>
</organism>
<evidence type="ECO:0000313" key="7">
    <source>
        <dbReference type="Proteomes" id="UP001172681"/>
    </source>
</evidence>
<dbReference type="SUPFAM" id="SSF53474">
    <property type="entry name" value="alpha/beta-Hydrolases"/>
    <property type="match status" value="1"/>
</dbReference>
<dbReference type="InterPro" id="IPR019826">
    <property type="entry name" value="Carboxylesterase_B_AS"/>
</dbReference>
<dbReference type="EC" id="3.1.1.-" evidence="3"/>
<dbReference type="AlphaFoldDB" id="A0AA38YDT1"/>
<dbReference type="PANTHER" id="PTHR11559">
    <property type="entry name" value="CARBOXYLESTERASE"/>
    <property type="match status" value="1"/>
</dbReference>
<dbReference type="PROSITE" id="PS00941">
    <property type="entry name" value="CARBOXYLESTERASE_B_2"/>
    <property type="match status" value="1"/>
</dbReference>
<dbReference type="InterPro" id="IPR019819">
    <property type="entry name" value="Carboxylesterase_B_CS"/>
</dbReference>
<feature type="region of interest" description="Disordered" evidence="4">
    <location>
        <begin position="520"/>
        <end position="556"/>
    </location>
</feature>
<evidence type="ECO:0000256" key="2">
    <source>
        <dbReference type="ARBA" id="ARBA00022801"/>
    </source>
</evidence>
<dbReference type="Proteomes" id="UP001172681">
    <property type="component" value="Unassembled WGS sequence"/>
</dbReference>
<evidence type="ECO:0000259" key="5">
    <source>
        <dbReference type="Pfam" id="PF00135"/>
    </source>
</evidence>
<keyword evidence="3" id="KW-0732">Signal</keyword>
<protein>
    <recommendedName>
        <fullName evidence="3">Carboxylic ester hydrolase</fullName>
        <ecNumber evidence="3">3.1.1.-</ecNumber>
    </recommendedName>
</protein>
<evidence type="ECO:0000256" key="1">
    <source>
        <dbReference type="ARBA" id="ARBA00005964"/>
    </source>
</evidence>
<dbReference type="InterPro" id="IPR029058">
    <property type="entry name" value="AB_hydrolase_fold"/>
</dbReference>
<accession>A0AA38YDT1</accession>
<evidence type="ECO:0000256" key="3">
    <source>
        <dbReference type="RuleBase" id="RU361235"/>
    </source>
</evidence>
<dbReference type="Pfam" id="PF00135">
    <property type="entry name" value="COesterase"/>
    <property type="match status" value="1"/>
</dbReference>
<evidence type="ECO:0000256" key="4">
    <source>
        <dbReference type="SAM" id="MobiDB-lite"/>
    </source>
</evidence>
<dbReference type="Gene3D" id="3.40.50.1820">
    <property type="entry name" value="alpha/beta hydrolase"/>
    <property type="match status" value="1"/>
</dbReference>
<name>A0AA38YDT1_9EURO</name>